<dbReference type="WBParaSite" id="PEQ_0000168901-mRNA-1">
    <property type="protein sequence ID" value="PEQ_0000168901-mRNA-1"/>
    <property type="gene ID" value="PEQ_0000168901"/>
</dbReference>
<evidence type="ECO:0000313" key="3">
    <source>
        <dbReference type="WBParaSite" id="PEQ_0000168901-mRNA-1"/>
    </source>
</evidence>
<organism evidence="2 3">
    <name type="scientific">Parascaris equorum</name>
    <name type="common">Equine roundworm</name>
    <dbReference type="NCBI Taxonomy" id="6256"/>
    <lineage>
        <taxon>Eukaryota</taxon>
        <taxon>Metazoa</taxon>
        <taxon>Ecdysozoa</taxon>
        <taxon>Nematoda</taxon>
        <taxon>Chromadorea</taxon>
        <taxon>Rhabditida</taxon>
        <taxon>Spirurina</taxon>
        <taxon>Ascaridomorpha</taxon>
        <taxon>Ascaridoidea</taxon>
        <taxon>Ascarididae</taxon>
        <taxon>Parascaris</taxon>
    </lineage>
</organism>
<dbReference type="Proteomes" id="UP000887564">
    <property type="component" value="Unplaced"/>
</dbReference>
<dbReference type="AlphaFoldDB" id="A0A914R4Z2"/>
<reference evidence="3" key="1">
    <citation type="submission" date="2022-11" db="UniProtKB">
        <authorList>
            <consortium name="WormBaseParasite"/>
        </authorList>
    </citation>
    <scope>IDENTIFICATION</scope>
</reference>
<name>A0A914R4Z2_PAREQ</name>
<sequence>MQFYTHINAKKKIGFNSFIHHFLYLLDLCTLNHHFSTDIGGGGERNEKTVPKLARLVELLRSSNLSDDDLEELMRQLQDNRHPGKPAVPISSEHDFAHGGQTLSFTKYVH</sequence>
<evidence type="ECO:0000256" key="1">
    <source>
        <dbReference type="SAM" id="MobiDB-lite"/>
    </source>
</evidence>
<feature type="region of interest" description="Disordered" evidence="1">
    <location>
        <begin position="79"/>
        <end position="110"/>
    </location>
</feature>
<evidence type="ECO:0000313" key="2">
    <source>
        <dbReference type="Proteomes" id="UP000887564"/>
    </source>
</evidence>
<accession>A0A914R4Z2</accession>
<keyword evidence="2" id="KW-1185">Reference proteome</keyword>
<protein>
    <submittedName>
        <fullName evidence="3">Uncharacterized protein</fullName>
    </submittedName>
</protein>
<feature type="compositionally biased region" description="Polar residues" evidence="1">
    <location>
        <begin position="101"/>
        <end position="110"/>
    </location>
</feature>
<proteinExistence type="predicted"/>